<dbReference type="Proteomes" id="UP000192761">
    <property type="component" value="Unassembled WGS sequence"/>
</dbReference>
<organism evidence="6 7">
    <name type="scientific">Andreprevotia lacus DSM 23236</name>
    <dbReference type="NCBI Taxonomy" id="1121001"/>
    <lineage>
        <taxon>Bacteria</taxon>
        <taxon>Pseudomonadati</taxon>
        <taxon>Pseudomonadota</taxon>
        <taxon>Betaproteobacteria</taxon>
        <taxon>Neisseriales</taxon>
        <taxon>Chitinibacteraceae</taxon>
        <taxon>Andreprevotia</taxon>
    </lineage>
</organism>
<comment type="subcellular location">
    <subcellularLocation>
        <location evidence="1">Cytoplasm</location>
        <location evidence="1">Cytosol</location>
    </subcellularLocation>
</comment>
<reference evidence="6 7" key="1">
    <citation type="submission" date="2017-04" db="EMBL/GenBank/DDBJ databases">
        <authorList>
            <person name="Afonso C.L."/>
            <person name="Miller P.J."/>
            <person name="Scott M.A."/>
            <person name="Spackman E."/>
            <person name="Goraichik I."/>
            <person name="Dimitrov K.M."/>
            <person name="Suarez D.L."/>
            <person name="Swayne D.E."/>
        </authorList>
    </citation>
    <scope>NUCLEOTIDE SEQUENCE [LARGE SCALE GENOMIC DNA]</scope>
    <source>
        <strain evidence="6 7">DSM 23236</strain>
    </source>
</reference>
<evidence type="ECO:0000256" key="2">
    <source>
        <dbReference type="ARBA" id="ARBA00022490"/>
    </source>
</evidence>
<evidence type="ECO:0000313" key="6">
    <source>
        <dbReference type="EMBL" id="SMC23461.1"/>
    </source>
</evidence>
<accession>A0A1W1XIW0</accession>
<evidence type="ECO:0000256" key="1">
    <source>
        <dbReference type="ARBA" id="ARBA00004514"/>
    </source>
</evidence>
<proteinExistence type="predicted"/>
<name>A0A1W1XIW0_9NEIS</name>
<dbReference type="EMBL" id="FWXD01000008">
    <property type="protein sequence ID" value="SMC23461.1"/>
    <property type="molecule type" value="Genomic_DNA"/>
</dbReference>
<dbReference type="GO" id="GO:0044781">
    <property type="term" value="P:bacterial-type flagellum organization"/>
    <property type="evidence" value="ECO:0007669"/>
    <property type="project" value="UniProtKB-KW"/>
</dbReference>
<evidence type="ECO:0000256" key="4">
    <source>
        <dbReference type="ARBA" id="ARBA00023186"/>
    </source>
</evidence>
<evidence type="ECO:0000256" key="3">
    <source>
        <dbReference type="ARBA" id="ARBA00022795"/>
    </source>
</evidence>
<evidence type="ECO:0000313" key="7">
    <source>
        <dbReference type="Proteomes" id="UP000192761"/>
    </source>
</evidence>
<gene>
    <name evidence="6" type="ORF">SAMN02745857_01613</name>
</gene>
<dbReference type="AlphaFoldDB" id="A0A1W1XIW0"/>
<dbReference type="OrthoDB" id="8590510at2"/>
<protein>
    <recommendedName>
        <fullName evidence="5">Flagellar protein FliT</fullName>
    </recommendedName>
</protein>
<keyword evidence="4" id="KW-0143">Chaperone</keyword>
<sequence>MAVPDVSIIVQAMHALAARFNEAVSRGDWQAVFDAMPQWQVLQGQLRDIDWQAMAPAQRDALAQSLRNLQTLVDGLAEHAEAWRPELAALLQGSTTSSKLQQAYR</sequence>
<dbReference type="Pfam" id="PF05400">
    <property type="entry name" value="FliT"/>
    <property type="match status" value="1"/>
</dbReference>
<dbReference type="Gene3D" id="1.20.58.380">
    <property type="entry name" value="Flagellar protein flit"/>
    <property type="match status" value="1"/>
</dbReference>
<dbReference type="InterPro" id="IPR008622">
    <property type="entry name" value="FliT"/>
</dbReference>
<keyword evidence="3" id="KW-1005">Bacterial flagellum biogenesis</keyword>
<keyword evidence="2" id="KW-0963">Cytoplasm</keyword>
<dbReference type="STRING" id="1121001.SAMN02745857_01613"/>
<evidence type="ECO:0000256" key="5">
    <source>
        <dbReference type="ARBA" id="ARBA00093797"/>
    </source>
</evidence>
<keyword evidence="7" id="KW-1185">Reference proteome</keyword>